<dbReference type="Proteomes" id="UP000198372">
    <property type="component" value="Unassembled WGS sequence"/>
</dbReference>
<accession>A0A238FG23</accession>
<evidence type="ECO:0000259" key="2">
    <source>
        <dbReference type="SMART" id="SM00754"/>
    </source>
</evidence>
<proteinExistence type="predicted"/>
<keyword evidence="4" id="KW-1185">Reference proteome</keyword>
<evidence type="ECO:0000256" key="1">
    <source>
        <dbReference type="SAM" id="SignalP"/>
    </source>
</evidence>
<name>A0A238FG23_9BASI</name>
<feature type="signal peptide" evidence="1">
    <location>
        <begin position="1"/>
        <end position="18"/>
    </location>
</feature>
<feature type="chain" id="PRO_5012172669" evidence="1">
    <location>
        <begin position="19"/>
        <end position="209"/>
    </location>
</feature>
<dbReference type="SMART" id="SM00754">
    <property type="entry name" value="CHRD"/>
    <property type="match status" value="1"/>
</dbReference>
<sequence length="209" mass="22215">MKTIVILATVLPILSAFAAPMPENGGKGKKSHDSGKGAYKPSSQYISNGVFDFTSTYSAYATPDQVVNANSNPTPGEPGAYGWFNYGINARKEVICYNITIFISGNYSSPAKTATHIHQAVYGRNGPPRITFPNPTSTSPIDEFGRRVSIGCLQGPFTTGLAPNGTDTGTDFSLSQIEKNPPGFFTDTHTASFLTGAIRGQLTLTGTTY</sequence>
<dbReference type="EMBL" id="FMSP01000005">
    <property type="protein sequence ID" value="SCV69986.1"/>
    <property type="molecule type" value="Genomic_DNA"/>
</dbReference>
<feature type="domain" description="CHRD" evidence="2">
    <location>
        <begin position="55"/>
        <end position="204"/>
    </location>
</feature>
<organism evidence="3 4">
    <name type="scientific">Microbotryum intermedium</name>
    <dbReference type="NCBI Taxonomy" id="269621"/>
    <lineage>
        <taxon>Eukaryota</taxon>
        <taxon>Fungi</taxon>
        <taxon>Dikarya</taxon>
        <taxon>Basidiomycota</taxon>
        <taxon>Pucciniomycotina</taxon>
        <taxon>Microbotryomycetes</taxon>
        <taxon>Microbotryales</taxon>
        <taxon>Microbotryaceae</taxon>
        <taxon>Microbotryum</taxon>
    </lineage>
</organism>
<evidence type="ECO:0000313" key="3">
    <source>
        <dbReference type="EMBL" id="SCV69986.1"/>
    </source>
</evidence>
<reference evidence="4" key="1">
    <citation type="submission" date="2016-09" db="EMBL/GenBank/DDBJ databases">
        <authorList>
            <person name="Jeantristanb JTB J.-T."/>
            <person name="Ricardo R."/>
        </authorList>
    </citation>
    <scope>NUCLEOTIDE SEQUENCE [LARGE SCALE GENOMIC DNA]</scope>
</reference>
<dbReference type="AlphaFoldDB" id="A0A238FG23"/>
<gene>
    <name evidence="3" type="ORF">BQ2448_1380</name>
</gene>
<protein>
    <submittedName>
        <fullName evidence="3">BQ2448_1380 protein</fullName>
    </submittedName>
</protein>
<keyword evidence="1" id="KW-0732">Signal</keyword>
<dbReference type="InterPro" id="IPR010895">
    <property type="entry name" value="CHRD"/>
</dbReference>
<dbReference type="Pfam" id="PF07452">
    <property type="entry name" value="CHRD"/>
    <property type="match status" value="1"/>
</dbReference>
<dbReference type="OrthoDB" id="3554264at2759"/>
<evidence type="ECO:0000313" key="4">
    <source>
        <dbReference type="Proteomes" id="UP000198372"/>
    </source>
</evidence>